<comment type="subcellular location">
    <subcellularLocation>
        <location evidence="1 8">Mitochondrion inner membrane</location>
        <topology evidence="1 8">Multi-pass membrane protein</topology>
    </subcellularLocation>
</comment>
<reference evidence="9 10" key="1">
    <citation type="submission" date="2016-10" db="EMBL/GenBank/DDBJ databases">
        <title>Reductive evolution of mitochondrial metabolism and differential evolution of invasion-related proteins in Cryptosporidium.</title>
        <authorList>
            <person name="Liu S."/>
            <person name="Roellig D.M."/>
            <person name="Guo Y."/>
            <person name="Li N."/>
            <person name="Frace M.A."/>
            <person name="Tang K."/>
            <person name="Zhang L."/>
            <person name="Feng Y."/>
            <person name="Xiao L."/>
        </authorList>
    </citation>
    <scope>NUCLEOTIDE SEQUENCE [LARGE SCALE GENOMIC DNA]</scope>
    <source>
        <strain evidence="9">30847</strain>
    </source>
</reference>
<gene>
    <name evidence="9" type="ORF">cand_025280</name>
</gene>
<feature type="transmembrane region" description="Helical" evidence="8">
    <location>
        <begin position="61"/>
        <end position="80"/>
    </location>
</feature>
<comment type="function">
    <text evidence="8">Essential core component of the TIM22 complex, a complex that mediates the import and insertion of multi-pass transmembrane proteins into the mitochondrial inner membrane. In the TIM22 complex, it constitutes the voltage-activated and signal-gated channel. Forms a twin-pore translocase that uses the membrane potential as external driving force in 2 voltage-dependent steps.</text>
</comment>
<dbReference type="GO" id="GO:0045039">
    <property type="term" value="P:protein insertion into mitochondrial inner membrane"/>
    <property type="evidence" value="ECO:0007669"/>
    <property type="project" value="UniProtKB-UniRule"/>
</dbReference>
<dbReference type="InterPro" id="IPR039175">
    <property type="entry name" value="TIM22"/>
</dbReference>
<dbReference type="VEuPathDB" id="CryptoDB:cand_025280"/>
<comment type="similarity">
    <text evidence="2 8">Belongs to the Tim17/Tim22/Tim23 family.</text>
</comment>
<evidence type="ECO:0000256" key="3">
    <source>
        <dbReference type="ARBA" id="ARBA00022692"/>
    </source>
</evidence>
<keyword evidence="8" id="KW-0811">Translocation</keyword>
<evidence type="ECO:0000256" key="8">
    <source>
        <dbReference type="RuleBase" id="RU367038"/>
    </source>
</evidence>
<evidence type="ECO:0000256" key="4">
    <source>
        <dbReference type="ARBA" id="ARBA00022792"/>
    </source>
</evidence>
<dbReference type="Pfam" id="PF02466">
    <property type="entry name" value="Tim17"/>
    <property type="match status" value="1"/>
</dbReference>
<proteinExistence type="inferred from homology"/>
<comment type="subunit">
    <text evidence="8">Component of the TIM22 complex.</text>
</comment>
<evidence type="ECO:0000313" key="9">
    <source>
        <dbReference type="EMBL" id="OII71369.1"/>
    </source>
</evidence>
<keyword evidence="6 8" id="KW-0496">Mitochondrion</keyword>
<dbReference type="PANTHER" id="PTHR14110:SF0">
    <property type="entry name" value="MITOCHONDRIAL IMPORT INNER MEMBRANE TRANSLOCASE SUBUNIT TIM22"/>
    <property type="match status" value="1"/>
</dbReference>
<feature type="transmembrane region" description="Helical" evidence="8">
    <location>
        <begin position="163"/>
        <end position="181"/>
    </location>
</feature>
<evidence type="ECO:0000256" key="2">
    <source>
        <dbReference type="ARBA" id="ARBA00008444"/>
    </source>
</evidence>
<evidence type="ECO:0000256" key="7">
    <source>
        <dbReference type="ARBA" id="ARBA00023136"/>
    </source>
</evidence>
<evidence type="ECO:0000256" key="1">
    <source>
        <dbReference type="ARBA" id="ARBA00004448"/>
    </source>
</evidence>
<keyword evidence="10" id="KW-1185">Reference proteome</keyword>
<keyword evidence="3 8" id="KW-0812">Transmembrane</keyword>
<dbReference type="EMBL" id="LRBS01000123">
    <property type="protein sequence ID" value="OII71369.1"/>
    <property type="molecule type" value="Genomic_DNA"/>
</dbReference>
<evidence type="ECO:0000313" key="10">
    <source>
        <dbReference type="Proteomes" id="UP000186804"/>
    </source>
</evidence>
<dbReference type="RefSeq" id="XP_067066620.1">
    <property type="nucleotide sequence ID" value="XM_067212758.1"/>
</dbReference>
<dbReference type="GO" id="GO:0008320">
    <property type="term" value="F:protein transmembrane transporter activity"/>
    <property type="evidence" value="ECO:0007669"/>
    <property type="project" value="UniProtKB-UniRule"/>
</dbReference>
<keyword evidence="4 8" id="KW-0999">Mitochondrion inner membrane</keyword>
<comment type="caution">
    <text evidence="9">The sequence shown here is derived from an EMBL/GenBank/DDBJ whole genome shotgun (WGS) entry which is preliminary data.</text>
</comment>
<name>A0A1J4MAW5_9CRYT</name>
<evidence type="ECO:0000256" key="6">
    <source>
        <dbReference type="ARBA" id="ARBA00023128"/>
    </source>
</evidence>
<organism evidence="9 10">
    <name type="scientific">Cryptosporidium andersoni</name>
    <dbReference type="NCBI Taxonomy" id="117008"/>
    <lineage>
        <taxon>Eukaryota</taxon>
        <taxon>Sar</taxon>
        <taxon>Alveolata</taxon>
        <taxon>Apicomplexa</taxon>
        <taxon>Conoidasida</taxon>
        <taxon>Coccidia</taxon>
        <taxon>Eucoccidiorida</taxon>
        <taxon>Eimeriorina</taxon>
        <taxon>Cryptosporidiidae</taxon>
        <taxon>Cryptosporidium</taxon>
    </lineage>
</organism>
<dbReference type="Proteomes" id="UP000186804">
    <property type="component" value="Unassembled WGS sequence"/>
</dbReference>
<keyword evidence="7 8" id="KW-0472">Membrane</keyword>
<sequence length="202" mass="22968">MDILLNDRYRLLNYRKVEDSCKSLNSKNPYIYLKEQLAFYSENPLLLQQRIHDSCFTRSSVVGLGGGVLGFLFSSFIYTMKGRSTNAKQMFSHEISGSLLKQMRIDFKEFLTDAKKNSYNWAKFGFGFSIVECFIAKQRAQSDSLNAIYSACITGGIMRMNGGILSSISGCASFAAFTFFMEHLSIFRNDSITRYNRAVDED</sequence>
<dbReference type="PANTHER" id="PTHR14110">
    <property type="entry name" value="MITOCHONDRIAL IMPORT INNER MEMBRANE TRANSLOCASE SUBUNIT TIM22"/>
    <property type="match status" value="1"/>
</dbReference>
<dbReference type="GeneID" id="92366712"/>
<keyword evidence="8" id="KW-0813">Transport</keyword>
<keyword evidence="5 8" id="KW-1133">Transmembrane helix</keyword>
<dbReference type="OrthoDB" id="75343at2759"/>
<accession>A0A1J4MAW5</accession>
<dbReference type="GO" id="GO:0042721">
    <property type="term" value="C:TIM22 mitochondrial import inner membrane insertion complex"/>
    <property type="evidence" value="ECO:0007669"/>
    <property type="project" value="UniProtKB-UniRule"/>
</dbReference>
<keyword evidence="8" id="KW-0653">Protein transport</keyword>
<evidence type="ECO:0000256" key="5">
    <source>
        <dbReference type="ARBA" id="ARBA00022989"/>
    </source>
</evidence>
<protein>
    <recommendedName>
        <fullName evidence="8">Mitochondrial import inner membrane translocase subunit TIM22</fullName>
    </recommendedName>
</protein>
<dbReference type="GO" id="GO:0030943">
    <property type="term" value="F:mitochondrion targeting sequence binding"/>
    <property type="evidence" value="ECO:0007669"/>
    <property type="project" value="TreeGrafter"/>
</dbReference>
<dbReference type="AlphaFoldDB" id="A0A1J4MAW5"/>